<reference evidence="9 10" key="1">
    <citation type="submission" date="2018-11" db="EMBL/GenBank/DDBJ databases">
        <title>Rhodococcus spongicola sp. nov. and Rhodococcus xishaensis sp. nov. from marine sponges.</title>
        <authorList>
            <person name="Li L."/>
            <person name="Lin H.W."/>
        </authorList>
    </citation>
    <scope>NUCLEOTIDE SEQUENCE [LARGE SCALE GENOMIC DNA]</scope>
    <source>
        <strain evidence="9 10">CCTCC AB2014297</strain>
    </source>
</reference>
<evidence type="ECO:0000256" key="5">
    <source>
        <dbReference type="ARBA" id="ARBA00023163"/>
    </source>
</evidence>
<keyword evidence="3" id="KW-0731">Sigma factor</keyword>
<dbReference type="GO" id="GO:0003677">
    <property type="term" value="F:DNA binding"/>
    <property type="evidence" value="ECO:0007669"/>
    <property type="project" value="UniProtKB-KW"/>
</dbReference>
<evidence type="ECO:0000256" key="4">
    <source>
        <dbReference type="ARBA" id="ARBA00023125"/>
    </source>
</evidence>
<dbReference type="InterPro" id="IPR013249">
    <property type="entry name" value="RNA_pol_sigma70_r4_t2"/>
</dbReference>
<dbReference type="NCBIfam" id="TIGR02937">
    <property type="entry name" value="sigma70-ECF"/>
    <property type="match status" value="1"/>
</dbReference>
<evidence type="ECO:0000256" key="1">
    <source>
        <dbReference type="ARBA" id="ARBA00010641"/>
    </source>
</evidence>
<sequence length="229" mass="25732">MGISPTVCADREPEVVFVTNGNVDTDVLREVPGPRDNELIARSLTDPDAFAGIFDRHFGTIHRYLARRAGNDAADDLASDVFVVAFGRRAGFDLAYEHALPWLYGIAGNLLNSNRRRLGRDVALLARHPRPDSTLPFEDRVDASIDARREVRALERRLRRLSQADLDTLLLYAWEDLSYPEIAEALQIPTGTVRSRLNRLRRKLREPEPDELTRTGRQQAEPGQGDGHG</sequence>
<dbReference type="InterPro" id="IPR014284">
    <property type="entry name" value="RNA_pol_sigma-70_dom"/>
</dbReference>
<name>A0A3S3ANJ0_9NOCA</name>
<dbReference type="PANTHER" id="PTHR43133:SF25">
    <property type="entry name" value="RNA POLYMERASE SIGMA FACTOR RFAY-RELATED"/>
    <property type="match status" value="1"/>
</dbReference>
<dbReference type="GO" id="GO:0006352">
    <property type="term" value="P:DNA-templated transcription initiation"/>
    <property type="evidence" value="ECO:0007669"/>
    <property type="project" value="InterPro"/>
</dbReference>
<organism evidence="9 10">
    <name type="scientific">Prescottella agglutinans</name>
    <dbReference type="NCBI Taxonomy" id="1644129"/>
    <lineage>
        <taxon>Bacteria</taxon>
        <taxon>Bacillati</taxon>
        <taxon>Actinomycetota</taxon>
        <taxon>Actinomycetes</taxon>
        <taxon>Mycobacteriales</taxon>
        <taxon>Nocardiaceae</taxon>
        <taxon>Prescottella</taxon>
    </lineage>
</organism>
<keyword evidence="4" id="KW-0238">DNA-binding</keyword>
<dbReference type="SUPFAM" id="SSF88946">
    <property type="entry name" value="Sigma2 domain of RNA polymerase sigma factors"/>
    <property type="match status" value="1"/>
</dbReference>
<dbReference type="EMBL" id="RKLP01000006">
    <property type="protein sequence ID" value="RVW09032.1"/>
    <property type="molecule type" value="Genomic_DNA"/>
</dbReference>
<dbReference type="InterPro" id="IPR007627">
    <property type="entry name" value="RNA_pol_sigma70_r2"/>
</dbReference>
<evidence type="ECO:0000256" key="3">
    <source>
        <dbReference type="ARBA" id="ARBA00023082"/>
    </source>
</evidence>
<evidence type="ECO:0000256" key="2">
    <source>
        <dbReference type="ARBA" id="ARBA00023015"/>
    </source>
</evidence>
<keyword evidence="5" id="KW-0804">Transcription</keyword>
<comment type="similarity">
    <text evidence="1">Belongs to the sigma-70 factor family. ECF subfamily.</text>
</comment>
<dbReference type="Proteomes" id="UP000286208">
    <property type="component" value="Unassembled WGS sequence"/>
</dbReference>
<dbReference type="SUPFAM" id="SSF88659">
    <property type="entry name" value="Sigma3 and sigma4 domains of RNA polymerase sigma factors"/>
    <property type="match status" value="1"/>
</dbReference>
<feature type="compositionally biased region" description="Basic and acidic residues" evidence="6">
    <location>
        <begin position="205"/>
        <end position="214"/>
    </location>
</feature>
<comment type="caution">
    <text evidence="9">The sequence shown here is derived from an EMBL/GenBank/DDBJ whole genome shotgun (WGS) entry which is preliminary data.</text>
</comment>
<evidence type="ECO:0000259" key="8">
    <source>
        <dbReference type="Pfam" id="PF08281"/>
    </source>
</evidence>
<feature type="domain" description="RNA polymerase sigma-70 region 2" evidence="7">
    <location>
        <begin position="54"/>
        <end position="120"/>
    </location>
</feature>
<accession>A0A3S3ANJ0</accession>
<dbReference type="InterPro" id="IPR013325">
    <property type="entry name" value="RNA_pol_sigma_r2"/>
</dbReference>
<dbReference type="Gene3D" id="1.10.10.10">
    <property type="entry name" value="Winged helix-like DNA-binding domain superfamily/Winged helix DNA-binding domain"/>
    <property type="match status" value="1"/>
</dbReference>
<feature type="domain" description="RNA polymerase sigma factor 70 region 4 type 2" evidence="8">
    <location>
        <begin position="152"/>
        <end position="204"/>
    </location>
</feature>
<feature type="region of interest" description="Disordered" evidence="6">
    <location>
        <begin position="203"/>
        <end position="229"/>
    </location>
</feature>
<gene>
    <name evidence="9" type="ORF">EGT67_12790</name>
</gene>
<dbReference type="Gene3D" id="1.10.1740.10">
    <property type="match status" value="1"/>
</dbReference>
<evidence type="ECO:0000259" key="7">
    <source>
        <dbReference type="Pfam" id="PF04542"/>
    </source>
</evidence>
<dbReference type="Pfam" id="PF04542">
    <property type="entry name" value="Sigma70_r2"/>
    <property type="match status" value="1"/>
</dbReference>
<dbReference type="OrthoDB" id="5518337at2"/>
<dbReference type="RefSeq" id="WP_127916456.1">
    <property type="nucleotide sequence ID" value="NZ_RKLP01000006.1"/>
</dbReference>
<keyword evidence="10" id="KW-1185">Reference proteome</keyword>
<dbReference type="AlphaFoldDB" id="A0A3S3ANJ0"/>
<evidence type="ECO:0000313" key="10">
    <source>
        <dbReference type="Proteomes" id="UP000286208"/>
    </source>
</evidence>
<proteinExistence type="inferred from homology"/>
<dbReference type="InterPro" id="IPR039425">
    <property type="entry name" value="RNA_pol_sigma-70-like"/>
</dbReference>
<evidence type="ECO:0000313" key="9">
    <source>
        <dbReference type="EMBL" id="RVW09032.1"/>
    </source>
</evidence>
<dbReference type="PANTHER" id="PTHR43133">
    <property type="entry name" value="RNA POLYMERASE ECF-TYPE SIGMA FACTO"/>
    <property type="match status" value="1"/>
</dbReference>
<evidence type="ECO:0000256" key="6">
    <source>
        <dbReference type="SAM" id="MobiDB-lite"/>
    </source>
</evidence>
<dbReference type="GO" id="GO:0016987">
    <property type="term" value="F:sigma factor activity"/>
    <property type="evidence" value="ECO:0007669"/>
    <property type="project" value="UniProtKB-KW"/>
</dbReference>
<keyword evidence="2" id="KW-0805">Transcription regulation</keyword>
<protein>
    <submittedName>
        <fullName evidence="9">RNA polymerase sigma factor</fullName>
    </submittedName>
</protein>
<dbReference type="InterPro" id="IPR013324">
    <property type="entry name" value="RNA_pol_sigma_r3/r4-like"/>
</dbReference>
<dbReference type="Pfam" id="PF08281">
    <property type="entry name" value="Sigma70_r4_2"/>
    <property type="match status" value="1"/>
</dbReference>
<dbReference type="InterPro" id="IPR036388">
    <property type="entry name" value="WH-like_DNA-bd_sf"/>
</dbReference>